<keyword evidence="1" id="KW-1133">Transmembrane helix</keyword>
<name>A0ABV6TDB8_9ACTN</name>
<organism evidence="2 3">
    <name type="scientific">Streptomyces noboritoensis</name>
    <dbReference type="NCBI Taxonomy" id="67337"/>
    <lineage>
        <taxon>Bacteria</taxon>
        <taxon>Bacillati</taxon>
        <taxon>Actinomycetota</taxon>
        <taxon>Actinomycetes</taxon>
        <taxon>Kitasatosporales</taxon>
        <taxon>Streptomycetaceae</taxon>
        <taxon>Streptomyces</taxon>
    </lineage>
</organism>
<keyword evidence="1" id="KW-0812">Transmembrane</keyword>
<evidence type="ECO:0008006" key="4">
    <source>
        <dbReference type="Google" id="ProtNLM"/>
    </source>
</evidence>
<protein>
    <recommendedName>
        <fullName evidence="4">Lipoprotein</fullName>
    </recommendedName>
</protein>
<proteinExistence type="predicted"/>
<evidence type="ECO:0000313" key="2">
    <source>
        <dbReference type="EMBL" id="MFC0843772.1"/>
    </source>
</evidence>
<sequence length="137" mass="14211">MHTLCVVSVRMVLWRRQSSVWAAVVLAVVVAGLVHVLGCAHGPQDDGVGRADSLLSATSVPLEHASVKPSRDAEAEECAGVDAPAWMPGAVVTAPSIGAAVQAVEYATVRQSAPSRVVPRAGPEQGRALAELGVWRT</sequence>
<reference evidence="2 3" key="1">
    <citation type="submission" date="2024-09" db="EMBL/GenBank/DDBJ databases">
        <authorList>
            <person name="Sun Q."/>
            <person name="Mori K."/>
        </authorList>
    </citation>
    <scope>NUCLEOTIDE SEQUENCE [LARGE SCALE GENOMIC DNA]</scope>
    <source>
        <strain evidence="2 3">JCM 4557</strain>
    </source>
</reference>
<dbReference type="Proteomes" id="UP001589887">
    <property type="component" value="Unassembled WGS sequence"/>
</dbReference>
<feature type="transmembrane region" description="Helical" evidence="1">
    <location>
        <begin position="20"/>
        <end position="40"/>
    </location>
</feature>
<dbReference type="EMBL" id="JBHMQV010000009">
    <property type="protein sequence ID" value="MFC0843772.1"/>
    <property type="molecule type" value="Genomic_DNA"/>
</dbReference>
<evidence type="ECO:0000256" key="1">
    <source>
        <dbReference type="SAM" id="Phobius"/>
    </source>
</evidence>
<gene>
    <name evidence="2" type="ORF">ACFH04_08600</name>
</gene>
<dbReference type="RefSeq" id="WP_394317493.1">
    <property type="nucleotide sequence ID" value="NZ_JBHMQV010000009.1"/>
</dbReference>
<comment type="caution">
    <text evidence="2">The sequence shown here is derived from an EMBL/GenBank/DDBJ whole genome shotgun (WGS) entry which is preliminary data.</text>
</comment>
<evidence type="ECO:0000313" key="3">
    <source>
        <dbReference type="Proteomes" id="UP001589887"/>
    </source>
</evidence>
<accession>A0ABV6TDB8</accession>
<keyword evidence="3" id="KW-1185">Reference proteome</keyword>
<keyword evidence="1" id="KW-0472">Membrane</keyword>